<dbReference type="RefSeq" id="WP_342829387.1">
    <property type="nucleotide sequence ID" value="NZ_JBANDC010000006.1"/>
</dbReference>
<comment type="caution">
    <text evidence="2">The sequence shown here is derived from an EMBL/GenBank/DDBJ whole genome shotgun (WGS) entry which is preliminary data.</text>
</comment>
<dbReference type="InterPro" id="IPR011473">
    <property type="entry name" value="DUF1579"/>
</dbReference>
<accession>A0ABU9PV60</accession>
<evidence type="ECO:0000256" key="1">
    <source>
        <dbReference type="SAM" id="SignalP"/>
    </source>
</evidence>
<gene>
    <name evidence="2" type="ORF">V8G57_10845</name>
</gene>
<name>A0ABU9PV60_9BURK</name>
<evidence type="ECO:0000313" key="3">
    <source>
        <dbReference type="Proteomes" id="UP001495910"/>
    </source>
</evidence>
<feature type="chain" id="PRO_5046513367" evidence="1">
    <location>
        <begin position="28"/>
        <end position="220"/>
    </location>
</feature>
<keyword evidence="1" id="KW-0732">Signal</keyword>
<sequence length="220" mass="24112">MTIHWKPWCAAALTFTALIAEAPLVLAQDSNLPAPGARSAAAELPAWIRRGLPGAGHAAIAPLVGTWHVQMGIYGTLGRRDDEPPITSDDIVARREWVAGGRYLEDTTEGSLEGARYWRRGWLGYSNMDRRYEWVTIDAVNSEMMSYASSTGSGPQTAISLTGVFTDQGVAGEAYAGKSIPMRTVIRIESNDRHTIELYFTRPGDKERLATRAVYTRTAP</sequence>
<protein>
    <submittedName>
        <fullName evidence="2">DUF1579 family protein</fullName>
    </submittedName>
</protein>
<feature type="signal peptide" evidence="1">
    <location>
        <begin position="1"/>
        <end position="27"/>
    </location>
</feature>
<dbReference type="Pfam" id="PF07617">
    <property type="entry name" value="DUF1579"/>
    <property type="match status" value="1"/>
</dbReference>
<dbReference type="EMBL" id="JBANDC010000006">
    <property type="protein sequence ID" value="MEM4987884.1"/>
    <property type="molecule type" value="Genomic_DNA"/>
</dbReference>
<dbReference type="Proteomes" id="UP001495910">
    <property type="component" value="Unassembled WGS sequence"/>
</dbReference>
<proteinExistence type="predicted"/>
<keyword evidence="3" id="KW-1185">Reference proteome</keyword>
<reference evidence="2 3" key="1">
    <citation type="submission" date="2024-02" db="EMBL/GenBank/DDBJ databases">
        <title>Draft genome sequence of Collimonas sp. strain H4R21, an effective mineral-weathering bacterial strain isolated from the beech rhizosphere.</title>
        <authorList>
            <person name="Morin E."/>
            <person name="Uroz S."/>
            <person name="Leveau J.H.J."/>
            <person name="Kumar R."/>
            <person name="Rey M.W."/>
            <person name="Pham J."/>
        </authorList>
    </citation>
    <scope>NUCLEOTIDE SEQUENCE [LARGE SCALE GENOMIC DNA]</scope>
    <source>
        <strain evidence="2 3">H4R21</strain>
    </source>
</reference>
<organism evidence="2 3">
    <name type="scientific">Collimonas rhizosphaerae</name>
    <dbReference type="NCBI Taxonomy" id="3126357"/>
    <lineage>
        <taxon>Bacteria</taxon>
        <taxon>Pseudomonadati</taxon>
        <taxon>Pseudomonadota</taxon>
        <taxon>Betaproteobacteria</taxon>
        <taxon>Burkholderiales</taxon>
        <taxon>Oxalobacteraceae</taxon>
        <taxon>Collimonas</taxon>
    </lineage>
</organism>
<evidence type="ECO:0000313" key="2">
    <source>
        <dbReference type="EMBL" id="MEM4987884.1"/>
    </source>
</evidence>